<sequence>MSFNSIKTAKNGYLYTKNVTNPVIPYLIRNNILKVFLFKTTKEAIKTVISLTYLTTPFMANG</sequence>
<dbReference type="AlphaFoldDB" id="A0A1T4RHW4"/>
<evidence type="ECO:0000313" key="2">
    <source>
        <dbReference type="Proteomes" id="UP000191116"/>
    </source>
</evidence>
<reference evidence="1 2" key="1">
    <citation type="submission" date="2017-02" db="EMBL/GenBank/DDBJ databases">
        <authorList>
            <person name="Peterson S.W."/>
        </authorList>
    </citation>
    <scope>NUCLEOTIDE SEQUENCE [LARGE SCALE GENOMIC DNA]</scope>
    <source>
        <strain evidence="1 2">CECT 9189</strain>
    </source>
</reference>
<dbReference type="EMBL" id="FUWP01000004">
    <property type="protein sequence ID" value="SKA15396.1"/>
    <property type="molecule type" value="Genomic_DNA"/>
</dbReference>
<name>A0A1T4RHW4_9GAMM</name>
<organism evidence="1 2">
    <name type="scientific">Photobacterium toruni</name>
    <dbReference type="NCBI Taxonomy" id="1935446"/>
    <lineage>
        <taxon>Bacteria</taxon>
        <taxon>Pseudomonadati</taxon>
        <taxon>Pseudomonadota</taxon>
        <taxon>Gammaproteobacteria</taxon>
        <taxon>Vibrionales</taxon>
        <taxon>Vibrionaceae</taxon>
        <taxon>Photobacterium</taxon>
    </lineage>
</organism>
<protein>
    <submittedName>
        <fullName evidence="1">Uncharacterized protein</fullName>
    </submittedName>
</protein>
<evidence type="ECO:0000313" key="1">
    <source>
        <dbReference type="EMBL" id="SKA15396.1"/>
    </source>
</evidence>
<dbReference type="Proteomes" id="UP000191116">
    <property type="component" value="Unassembled WGS sequence"/>
</dbReference>
<proteinExistence type="predicted"/>
<accession>A0A1T4RHW4</accession>
<gene>
    <name evidence="1" type="ORF">CZ814_01318</name>
</gene>